<dbReference type="SMART" id="SM00421">
    <property type="entry name" value="HTH_LUXR"/>
    <property type="match status" value="1"/>
</dbReference>
<dbReference type="SUPFAM" id="SSF46894">
    <property type="entry name" value="C-terminal effector domain of the bipartite response regulators"/>
    <property type="match status" value="1"/>
</dbReference>
<dbReference type="Pfam" id="PF00196">
    <property type="entry name" value="GerE"/>
    <property type="match status" value="1"/>
</dbReference>
<dbReference type="Proteomes" id="UP000244077">
    <property type="component" value="Unassembled WGS sequence"/>
</dbReference>
<dbReference type="AlphaFoldDB" id="A0A2T5HJY2"/>
<evidence type="ECO:0000256" key="2">
    <source>
        <dbReference type="ARBA" id="ARBA00023125"/>
    </source>
</evidence>
<accession>A0A2T5HJY2</accession>
<sequence length="176" mass="19724">MVDLAFLDLDSEGRIISHDALAKRFLDMKPHYIRKNGARFFTPDPSHTFLRALLAACDDVNPVSTVFNPSEDTRDPFLQINVLPFQPGLARVVLFWAHSDTEISETEDPAPSVSVLSARERDVLELAAEGLRRDRIAYKLNISLPTVDMHARNLRRKLSALTTSEAVAIAVKMKLL</sequence>
<dbReference type="GO" id="GO:0006355">
    <property type="term" value="P:regulation of DNA-templated transcription"/>
    <property type="evidence" value="ECO:0007669"/>
    <property type="project" value="InterPro"/>
</dbReference>
<dbReference type="InterPro" id="IPR016032">
    <property type="entry name" value="Sig_transdc_resp-reg_C-effctor"/>
</dbReference>
<feature type="domain" description="HTH luxR-type" evidence="4">
    <location>
        <begin position="109"/>
        <end position="174"/>
    </location>
</feature>
<keyword evidence="6" id="KW-1185">Reference proteome</keyword>
<dbReference type="InterPro" id="IPR036388">
    <property type="entry name" value="WH-like_DNA-bd_sf"/>
</dbReference>
<protein>
    <submittedName>
        <fullName evidence="5">DNA-binding CsgD family transcriptional regulator</fullName>
    </submittedName>
</protein>
<keyword evidence="1" id="KW-0805">Transcription regulation</keyword>
<keyword evidence="2 5" id="KW-0238">DNA-binding</keyword>
<reference evidence="5 6" key="1">
    <citation type="submission" date="2018-04" db="EMBL/GenBank/DDBJ databases">
        <title>Genomic Encyclopedia of Archaeal and Bacterial Type Strains, Phase II (KMG-II): from individual species to whole genera.</title>
        <authorList>
            <person name="Goeker M."/>
        </authorList>
    </citation>
    <scope>NUCLEOTIDE SEQUENCE [LARGE SCALE GENOMIC DNA]</scope>
    <source>
        <strain evidence="5 6">DSM 100434</strain>
    </source>
</reference>
<dbReference type="GO" id="GO:0003677">
    <property type="term" value="F:DNA binding"/>
    <property type="evidence" value="ECO:0007669"/>
    <property type="project" value="UniProtKB-KW"/>
</dbReference>
<gene>
    <name evidence="5" type="ORF">C8N42_10766</name>
</gene>
<dbReference type="Gene3D" id="1.10.10.10">
    <property type="entry name" value="Winged helix-like DNA-binding domain superfamily/Winged helix DNA-binding domain"/>
    <property type="match status" value="1"/>
</dbReference>
<dbReference type="PANTHER" id="PTHR44688">
    <property type="entry name" value="DNA-BINDING TRANSCRIPTIONAL ACTIVATOR DEVR_DOSR"/>
    <property type="match status" value="1"/>
</dbReference>
<dbReference type="PROSITE" id="PS50043">
    <property type="entry name" value="HTH_LUXR_2"/>
    <property type="match status" value="1"/>
</dbReference>
<evidence type="ECO:0000313" key="6">
    <source>
        <dbReference type="Proteomes" id="UP000244077"/>
    </source>
</evidence>
<comment type="caution">
    <text evidence="5">The sequence shown here is derived from an EMBL/GenBank/DDBJ whole genome shotgun (WGS) entry which is preliminary data.</text>
</comment>
<evidence type="ECO:0000256" key="1">
    <source>
        <dbReference type="ARBA" id="ARBA00023015"/>
    </source>
</evidence>
<dbReference type="PRINTS" id="PR00038">
    <property type="entry name" value="HTHLUXR"/>
</dbReference>
<dbReference type="CDD" id="cd06170">
    <property type="entry name" value="LuxR_C_like"/>
    <property type="match status" value="1"/>
</dbReference>
<evidence type="ECO:0000313" key="5">
    <source>
        <dbReference type="EMBL" id="PTQ71887.1"/>
    </source>
</evidence>
<dbReference type="PANTHER" id="PTHR44688:SF16">
    <property type="entry name" value="DNA-BINDING TRANSCRIPTIONAL ACTIVATOR DEVR_DOSR"/>
    <property type="match status" value="1"/>
</dbReference>
<evidence type="ECO:0000259" key="4">
    <source>
        <dbReference type="PROSITE" id="PS50043"/>
    </source>
</evidence>
<dbReference type="InterPro" id="IPR000792">
    <property type="entry name" value="Tscrpt_reg_LuxR_C"/>
</dbReference>
<evidence type="ECO:0000256" key="3">
    <source>
        <dbReference type="ARBA" id="ARBA00023163"/>
    </source>
</evidence>
<name>A0A2T5HJY2_9RHOB</name>
<keyword evidence="3" id="KW-0804">Transcription</keyword>
<proteinExistence type="predicted"/>
<organism evidence="5 6">
    <name type="scientific">Celeribacter persicus</name>
    <dbReference type="NCBI Taxonomy" id="1651082"/>
    <lineage>
        <taxon>Bacteria</taxon>
        <taxon>Pseudomonadati</taxon>
        <taxon>Pseudomonadota</taxon>
        <taxon>Alphaproteobacteria</taxon>
        <taxon>Rhodobacterales</taxon>
        <taxon>Roseobacteraceae</taxon>
        <taxon>Celeribacter</taxon>
    </lineage>
</organism>
<dbReference type="EMBL" id="QAOH01000007">
    <property type="protein sequence ID" value="PTQ71887.1"/>
    <property type="molecule type" value="Genomic_DNA"/>
</dbReference>